<evidence type="ECO:0000313" key="2">
    <source>
        <dbReference type="Proteomes" id="UP000177057"/>
    </source>
</evidence>
<protein>
    <recommendedName>
        <fullName evidence="3">Glycosyl transferase family 28 C-terminal domain-containing protein</fullName>
    </recommendedName>
</protein>
<organism evidence="1 2">
    <name type="scientific">Candidatus Daviesbacteria bacterium RIFCSPLOWO2_02_FULL_38_15</name>
    <dbReference type="NCBI Taxonomy" id="1797794"/>
    <lineage>
        <taxon>Bacteria</taxon>
        <taxon>Candidatus Daviesiibacteriota</taxon>
    </lineage>
</organism>
<name>A0A1F5N128_9BACT</name>
<accession>A0A1F5N128</accession>
<comment type="caution">
    <text evidence="1">The sequence shown here is derived from an EMBL/GenBank/DDBJ whole genome shotgun (WGS) entry which is preliminary data.</text>
</comment>
<sequence>MAKLILTAENFAFGPIGKLLDVADLLKKQGHELTFAGFGTSLQLAKNYPFDAIYEIDTDNPESNSKLEEIVSQSDMLVSSMDIPSVIVAQRLGKLTTWIDCLFWFWDSIPELVLNVDLYIKECLMDDKVNEEKYANKIKNLCAMGPIIGMMDGGNRRNQVLISYGGGEAPYWYKSGRDTNYPFVMTNILLKSVDWSKFDKVIVATSGRIAKELSKKFPNSPFEFKTLAHDRFLDELSHSEVILITPGLVTAELSFESGTPTIFLPPSNNSQYLQLDQFIEHGLALAHAHLSDFMPRLELKGVPLRDSTRMVLRQLKEFEQSPETQRHVGERLNKLIEDREKWSGEFISKGKKFIDSLGGNGAYDAADKIKQTLIANGFH</sequence>
<dbReference type="AlphaFoldDB" id="A0A1F5N128"/>
<proteinExistence type="predicted"/>
<dbReference type="Proteomes" id="UP000177057">
    <property type="component" value="Unassembled WGS sequence"/>
</dbReference>
<dbReference type="STRING" id="1797794.A3H40_03785"/>
<gene>
    <name evidence="1" type="ORF">A3H40_03785</name>
</gene>
<evidence type="ECO:0000313" key="1">
    <source>
        <dbReference type="EMBL" id="OGE71325.1"/>
    </source>
</evidence>
<evidence type="ECO:0008006" key="3">
    <source>
        <dbReference type="Google" id="ProtNLM"/>
    </source>
</evidence>
<dbReference type="EMBL" id="MFDV01000020">
    <property type="protein sequence ID" value="OGE71325.1"/>
    <property type="molecule type" value="Genomic_DNA"/>
</dbReference>
<reference evidence="1 2" key="1">
    <citation type="journal article" date="2016" name="Nat. Commun.">
        <title>Thousands of microbial genomes shed light on interconnected biogeochemical processes in an aquifer system.</title>
        <authorList>
            <person name="Anantharaman K."/>
            <person name="Brown C.T."/>
            <person name="Hug L.A."/>
            <person name="Sharon I."/>
            <person name="Castelle C.J."/>
            <person name="Probst A.J."/>
            <person name="Thomas B.C."/>
            <person name="Singh A."/>
            <person name="Wilkins M.J."/>
            <person name="Karaoz U."/>
            <person name="Brodie E.L."/>
            <person name="Williams K.H."/>
            <person name="Hubbard S.S."/>
            <person name="Banfield J.F."/>
        </authorList>
    </citation>
    <scope>NUCLEOTIDE SEQUENCE [LARGE SCALE GENOMIC DNA]</scope>
</reference>